<comment type="caution">
    <text evidence="3">The sequence shown here is derived from an EMBL/GenBank/DDBJ whole genome shotgun (WGS) entry which is preliminary data.</text>
</comment>
<dbReference type="EMBL" id="JALJOR010000001">
    <property type="protein sequence ID" value="KAK9828796.1"/>
    <property type="molecule type" value="Genomic_DNA"/>
</dbReference>
<dbReference type="InterPro" id="IPR029063">
    <property type="entry name" value="SAM-dependent_MTases_sf"/>
</dbReference>
<feature type="compositionally biased region" description="Low complexity" evidence="1">
    <location>
        <begin position="92"/>
        <end position="106"/>
    </location>
</feature>
<evidence type="ECO:0000313" key="4">
    <source>
        <dbReference type="Proteomes" id="UP001489004"/>
    </source>
</evidence>
<dbReference type="SUPFAM" id="SSF53335">
    <property type="entry name" value="S-adenosyl-L-methionine-dependent methyltransferases"/>
    <property type="match status" value="1"/>
</dbReference>
<dbReference type="CDD" id="cd02440">
    <property type="entry name" value="AdoMet_MTases"/>
    <property type="match status" value="1"/>
</dbReference>
<evidence type="ECO:0000313" key="3">
    <source>
        <dbReference type="EMBL" id="KAK9828796.1"/>
    </source>
</evidence>
<feature type="region of interest" description="Disordered" evidence="1">
    <location>
        <begin position="1"/>
        <end position="57"/>
    </location>
</feature>
<keyword evidence="4" id="KW-1185">Reference proteome</keyword>
<protein>
    <recommendedName>
        <fullName evidence="2">Methyltransferase type 11 domain-containing protein</fullName>
    </recommendedName>
</protein>
<dbReference type="InterPro" id="IPR013216">
    <property type="entry name" value="Methyltransf_11"/>
</dbReference>
<dbReference type="AlphaFoldDB" id="A0AAW1R4W4"/>
<reference evidence="3 4" key="1">
    <citation type="journal article" date="2024" name="Nat. Commun.">
        <title>Phylogenomics reveals the evolutionary origins of lichenization in chlorophyte algae.</title>
        <authorList>
            <person name="Puginier C."/>
            <person name="Libourel C."/>
            <person name="Otte J."/>
            <person name="Skaloud P."/>
            <person name="Haon M."/>
            <person name="Grisel S."/>
            <person name="Petersen M."/>
            <person name="Berrin J.G."/>
            <person name="Delaux P.M."/>
            <person name="Dal Grande F."/>
            <person name="Keller J."/>
        </authorList>
    </citation>
    <scope>NUCLEOTIDE SEQUENCE [LARGE SCALE GENOMIC DNA]</scope>
    <source>
        <strain evidence="3 4">SAG 2043</strain>
    </source>
</reference>
<feature type="region of interest" description="Disordered" evidence="1">
    <location>
        <begin position="92"/>
        <end position="112"/>
    </location>
</feature>
<feature type="domain" description="Methyltransferase type 11" evidence="2">
    <location>
        <begin position="506"/>
        <end position="612"/>
    </location>
</feature>
<dbReference type="GO" id="GO:0008757">
    <property type="term" value="F:S-adenosylmethionine-dependent methyltransferase activity"/>
    <property type="evidence" value="ECO:0007669"/>
    <property type="project" value="InterPro"/>
</dbReference>
<organism evidence="3 4">
    <name type="scientific">[Myrmecia] bisecta</name>
    <dbReference type="NCBI Taxonomy" id="41462"/>
    <lineage>
        <taxon>Eukaryota</taxon>
        <taxon>Viridiplantae</taxon>
        <taxon>Chlorophyta</taxon>
        <taxon>core chlorophytes</taxon>
        <taxon>Trebouxiophyceae</taxon>
        <taxon>Trebouxiales</taxon>
        <taxon>Trebouxiaceae</taxon>
        <taxon>Myrmecia</taxon>
    </lineage>
</organism>
<feature type="compositionally biased region" description="Low complexity" evidence="1">
    <location>
        <begin position="1"/>
        <end position="16"/>
    </location>
</feature>
<dbReference type="PANTHER" id="PTHR42912:SF80">
    <property type="entry name" value="METHYLTRANSFERASE DOMAIN-CONTAINING PROTEIN"/>
    <property type="match status" value="1"/>
</dbReference>
<dbReference type="PANTHER" id="PTHR42912">
    <property type="entry name" value="METHYLTRANSFERASE"/>
    <property type="match status" value="1"/>
</dbReference>
<dbReference type="Gene3D" id="3.40.50.150">
    <property type="entry name" value="Vaccinia Virus protein VP39"/>
    <property type="match status" value="1"/>
</dbReference>
<name>A0AAW1R4W4_9CHLO</name>
<dbReference type="Pfam" id="PF08241">
    <property type="entry name" value="Methyltransf_11"/>
    <property type="match status" value="1"/>
</dbReference>
<sequence>MSSATASTPVAAVESTTFRKDCCGTPQPDKRLKARDSREERARQAQRRYRDRQKGKLEEYKQKVEQLTAQCAELMREKENVQSRYKLLEQATAAQRQQRGATPQQADQGGAASPELHRIVANFANLVYQGQQQQRQVNQAEVAQWGSDDYFRLHQDYVAQLALCLLQGAEVSGSVENKRLEALVLAMRAVVRAMDRPLHRSIMLKFKQYAADQSSPAPGDHWQQVLAATGLTALQKQEIHAAWLKLLADMSRILPQRWSILGILQTATQAESAMAVDQVHLQRFNATLQLHQQLHNSLKEESRAVHNFKTSFIVEAFTPIQEARCTNPRIHSQIQLQPARKRQRLCTCSSELSVFQGSKQRPASTGPGLLSSLVNVIIATPALFGVIKFFARKYMKSHATKGGIPWDAIVQELQASEVQQVKAEVEDLAMQYPDYFTRPFHGYVEGNMGWLPGYELEPATSAMFRMVYKDEQLTPQQAQDRSRGVVTQRIRDYIVQHSLADVREILDVGCASGLSTRYLAEAWPEAHAVGLDLSPYFVAVAELRERQASHQQASQSHRRIQYLHRNVEDSGFPDASFDLISVQYVIHELPVAVTNRCLAECRRLLRPGGMLAMVDVNPRAEVLKTLPKPVALLKAAMEPWMDEYISLDAHAALLEAGFRDIVIESINPRHQVMLATA</sequence>
<gene>
    <name evidence="3" type="ORF">WJX72_002117</name>
</gene>
<feature type="compositionally biased region" description="Basic and acidic residues" evidence="1">
    <location>
        <begin position="17"/>
        <end position="43"/>
    </location>
</feature>
<evidence type="ECO:0000259" key="2">
    <source>
        <dbReference type="Pfam" id="PF08241"/>
    </source>
</evidence>
<dbReference type="Proteomes" id="UP001489004">
    <property type="component" value="Unassembled WGS sequence"/>
</dbReference>
<evidence type="ECO:0000256" key="1">
    <source>
        <dbReference type="SAM" id="MobiDB-lite"/>
    </source>
</evidence>
<accession>A0AAW1R4W4</accession>
<proteinExistence type="predicted"/>
<dbReference type="InterPro" id="IPR050508">
    <property type="entry name" value="Methyltransf_Superfamily"/>
</dbReference>